<comment type="catalytic activity">
    <reaction evidence="11">
        <text>alpha-NAD(+) + H2O = ADP-D-ribose + nicotinamide + H(+)</text>
        <dbReference type="Rhea" id="RHEA:68792"/>
        <dbReference type="ChEBI" id="CHEBI:15377"/>
        <dbReference type="ChEBI" id="CHEBI:15378"/>
        <dbReference type="ChEBI" id="CHEBI:17154"/>
        <dbReference type="ChEBI" id="CHEBI:57967"/>
        <dbReference type="ChEBI" id="CHEBI:77017"/>
    </reaction>
</comment>
<reference evidence="13 14" key="1">
    <citation type="journal article" date="2013" name="BMC Genomics">
        <title>Reconstruction of the lipid metabolism for the microalga Monoraphidium neglectum from its genome sequence reveals characteristics suitable for biofuel production.</title>
        <authorList>
            <person name="Bogen C."/>
            <person name="Al-Dilaimi A."/>
            <person name="Albersmeier A."/>
            <person name="Wichmann J."/>
            <person name="Grundmann M."/>
            <person name="Rupp O."/>
            <person name="Lauersen K.J."/>
            <person name="Blifernez-Klassen O."/>
            <person name="Kalinowski J."/>
            <person name="Goesmann A."/>
            <person name="Mussgnug J.H."/>
            <person name="Kruse O."/>
        </authorList>
    </citation>
    <scope>NUCLEOTIDE SEQUENCE [LARGE SCALE GENOMIC DNA]</scope>
    <source>
        <strain evidence="13 14">SAG 48.87</strain>
    </source>
</reference>
<comment type="similarity">
    <text evidence="1">Belongs to the ADP-ribosylglycohydrolase family.</text>
</comment>
<evidence type="ECO:0000313" key="13">
    <source>
        <dbReference type="EMBL" id="KIZ00040.1"/>
    </source>
</evidence>
<name>A0A0D2M9Q9_9CHLO</name>
<evidence type="ECO:0000256" key="5">
    <source>
        <dbReference type="ARBA" id="ARBA00042398"/>
    </source>
</evidence>
<feature type="binding site" evidence="12">
    <location>
        <position position="242"/>
    </location>
    <ligand>
        <name>Mg(2+)</name>
        <dbReference type="ChEBI" id="CHEBI:18420"/>
        <label>1</label>
    </ligand>
</feature>
<keyword evidence="12" id="KW-0460">Magnesium</keyword>
<feature type="binding site" evidence="12">
    <location>
        <position position="240"/>
    </location>
    <ligand>
        <name>Mg(2+)</name>
        <dbReference type="ChEBI" id="CHEBI:18420"/>
        <label>1</label>
    </ligand>
</feature>
<evidence type="ECO:0000256" key="1">
    <source>
        <dbReference type="ARBA" id="ARBA00010702"/>
    </source>
</evidence>
<keyword evidence="12" id="KW-0479">Metal-binding</keyword>
<dbReference type="Gene3D" id="1.10.4080.10">
    <property type="entry name" value="ADP-ribosylation/Crystallin J1"/>
    <property type="match status" value="1"/>
</dbReference>
<dbReference type="PANTHER" id="PTHR16222:SF24">
    <property type="entry name" value="ADP-RIBOSYLHYDROLASE ARH3"/>
    <property type="match status" value="1"/>
</dbReference>
<evidence type="ECO:0000256" key="9">
    <source>
        <dbReference type="ARBA" id="ARBA00043187"/>
    </source>
</evidence>
<dbReference type="GO" id="GO:0004649">
    <property type="term" value="F:poly(ADP-ribose) glycohydrolase activity"/>
    <property type="evidence" value="ECO:0007669"/>
    <property type="project" value="UniProtKB-EC"/>
</dbReference>
<sequence>MTLALASSLTRRGRADAFDIAASYIEWFDPRRGYAAGALSALTSLSRGADPRQTGRMHIPDGSYGNGGAMRIAPLGLAYRNAPRAALARAVEAALLPTHVHPCGIDGALMQAAAVAWLSKRGEPEGAAGDAVADEGSGPEGLLRHLIDVVETDTAKGTLEVLLSQVQKKAPYIQQPPVASWADHLKSADWLEGELEVSSEIAPGFQMEATGAAAAALWALVCHWGSPVDAVVAAAHAGGDTDTLASMAGALAGALHGDGWLPAEWLGALENGEGDGRDAALALAARLAELDCRDPPEPWEAAEWTGPGA</sequence>
<evidence type="ECO:0000256" key="3">
    <source>
        <dbReference type="ARBA" id="ARBA00022801"/>
    </source>
</evidence>
<dbReference type="GeneID" id="25740801"/>
<dbReference type="InterPro" id="IPR005502">
    <property type="entry name" value="Ribosyl_crysJ1"/>
</dbReference>
<feature type="binding site" evidence="12">
    <location>
        <position position="243"/>
    </location>
    <ligand>
        <name>Mg(2+)</name>
        <dbReference type="ChEBI" id="CHEBI:18420"/>
        <label>1</label>
    </ligand>
</feature>
<organism evidence="13 14">
    <name type="scientific">Monoraphidium neglectum</name>
    <dbReference type="NCBI Taxonomy" id="145388"/>
    <lineage>
        <taxon>Eukaryota</taxon>
        <taxon>Viridiplantae</taxon>
        <taxon>Chlorophyta</taxon>
        <taxon>core chlorophytes</taxon>
        <taxon>Chlorophyceae</taxon>
        <taxon>CS clade</taxon>
        <taxon>Sphaeropleales</taxon>
        <taxon>Selenastraceae</taxon>
        <taxon>Monoraphidium</taxon>
    </lineage>
</organism>
<evidence type="ECO:0000256" key="8">
    <source>
        <dbReference type="ARBA" id="ARBA00042850"/>
    </source>
</evidence>
<dbReference type="STRING" id="145388.A0A0D2M9Q9"/>
<protein>
    <recommendedName>
        <fullName evidence="4">ADP-ribosylhydrolase ARH3</fullName>
        <ecNumber evidence="2">3.2.1.143</ecNumber>
    </recommendedName>
    <alternativeName>
        <fullName evidence="5">ADP-ribose glycohydrolase ARH3</fullName>
    </alternativeName>
    <alternativeName>
        <fullName evidence="6">ADP-ribosylhydrolase 3</fullName>
    </alternativeName>
    <alternativeName>
        <fullName evidence="9">O-acetyl-ADP-ribose deacetylase ARH3</fullName>
    </alternativeName>
    <alternativeName>
        <fullName evidence="10">Poly(ADP-ribose) glycohydrolase ARH3</fullName>
    </alternativeName>
    <alternativeName>
        <fullName evidence="8">[Protein ADP-ribosylarginine] hydrolase-like protein 2</fullName>
    </alternativeName>
    <alternativeName>
        <fullName evidence="7">[Protein ADP-ribosylserine] hydrolase</fullName>
    </alternativeName>
</protein>
<evidence type="ECO:0000256" key="7">
    <source>
        <dbReference type="ARBA" id="ARBA00042722"/>
    </source>
</evidence>
<keyword evidence="14" id="KW-1185">Reference proteome</keyword>
<proteinExistence type="inferred from homology"/>
<evidence type="ECO:0000256" key="12">
    <source>
        <dbReference type="PIRSR" id="PIRSR605502-1"/>
    </source>
</evidence>
<dbReference type="KEGG" id="mng:MNEG_7925"/>
<dbReference type="InterPro" id="IPR036705">
    <property type="entry name" value="Ribosyl_crysJ1_sf"/>
</dbReference>
<evidence type="ECO:0000313" key="14">
    <source>
        <dbReference type="Proteomes" id="UP000054498"/>
    </source>
</evidence>
<comment type="cofactor">
    <cofactor evidence="12">
        <name>Mg(2+)</name>
        <dbReference type="ChEBI" id="CHEBI:18420"/>
    </cofactor>
    <text evidence="12">Binds 2 magnesium ions per subunit.</text>
</comment>
<dbReference type="EMBL" id="KK101670">
    <property type="protein sequence ID" value="KIZ00040.1"/>
    <property type="molecule type" value="Genomic_DNA"/>
</dbReference>
<dbReference type="Proteomes" id="UP000054498">
    <property type="component" value="Unassembled WGS sequence"/>
</dbReference>
<evidence type="ECO:0000256" key="6">
    <source>
        <dbReference type="ARBA" id="ARBA00042471"/>
    </source>
</evidence>
<evidence type="ECO:0000256" key="2">
    <source>
        <dbReference type="ARBA" id="ARBA00012255"/>
    </source>
</evidence>
<evidence type="ECO:0000256" key="11">
    <source>
        <dbReference type="ARBA" id="ARBA00049015"/>
    </source>
</evidence>
<dbReference type="PANTHER" id="PTHR16222">
    <property type="entry name" value="ADP-RIBOSYLGLYCOHYDROLASE"/>
    <property type="match status" value="1"/>
</dbReference>
<evidence type="ECO:0000256" key="4">
    <source>
        <dbReference type="ARBA" id="ARBA00041057"/>
    </source>
</evidence>
<dbReference type="RefSeq" id="XP_013899059.1">
    <property type="nucleotide sequence ID" value="XM_014043605.1"/>
</dbReference>
<dbReference type="SUPFAM" id="SSF101478">
    <property type="entry name" value="ADP-ribosylglycohydrolase"/>
    <property type="match status" value="1"/>
</dbReference>
<dbReference type="InterPro" id="IPR050792">
    <property type="entry name" value="ADP-ribosylglycohydrolase"/>
</dbReference>
<keyword evidence="3" id="KW-0378">Hydrolase</keyword>
<dbReference type="AlphaFoldDB" id="A0A0D2M9Q9"/>
<evidence type="ECO:0000256" key="10">
    <source>
        <dbReference type="ARBA" id="ARBA00043193"/>
    </source>
</evidence>
<dbReference type="EC" id="3.2.1.143" evidence="2"/>
<dbReference type="Pfam" id="PF03747">
    <property type="entry name" value="ADP_ribosyl_GH"/>
    <property type="match status" value="1"/>
</dbReference>
<dbReference type="GO" id="GO:0046872">
    <property type="term" value="F:metal ion binding"/>
    <property type="evidence" value="ECO:0007669"/>
    <property type="project" value="UniProtKB-KW"/>
</dbReference>
<accession>A0A0D2M9Q9</accession>
<dbReference type="OrthoDB" id="410104at2759"/>
<gene>
    <name evidence="13" type="ORF">MNEG_7925</name>
</gene>